<evidence type="ECO:0000313" key="6">
    <source>
        <dbReference type="Proteomes" id="UP000218934"/>
    </source>
</evidence>
<evidence type="ECO:0000313" key="5">
    <source>
        <dbReference type="EMBL" id="PCE42262.1"/>
    </source>
</evidence>
<dbReference type="GO" id="GO:0016887">
    <property type="term" value="F:ATP hydrolysis activity"/>
    <property type="evidence" value="ECO:0007669"/>
    <property type="project" value="InterPro"/>
</dbReference>
<dbReference type="AlphaFoldDB" id="A0A2A4FWY8"/>
<dbReference type="RefSeq" id="WP_066963833.1">
    <property type="nucleotide sequence ID" value="NZ_CP023449.1"/>
</dbReference>
<comment type="similarity">
    <text evidence="1">Belongs to the AAA ATPase family.</text>
</comment>
<proteinExistence type="inferred from homology"/>
<protein>
    <submittedName>
        <fullName evidence="5">AAA family ATPase</fullName>
    </submittedName>
</protein>
<dbReference type="GO" id="GO:0005524">
    <property type="term" value="F:ATP binding"/>
    <property type="evidence" value="ECO:0007669"/>
    <property type="project" value="UniProtKB-KW"/>
</dbReference>
<sequence>MSNAKQILAMLRSRAEGDDAQFYSIALQVAASEARQGHRDTANELRSAVDAARGAGGVKPSIPVSFAAPRGDLEGLLDYRDPVVDLQDVILSSAVSERLNAMLLQQRKRDWLREHGKVPSRSLLFVGPPGSGKTMTAEAIAGELKLPLFIIRLETLITRYMGETAAKLRLVFDETRRRRGVYLFDEFDAVGGHRTATNDVAEMRRVLNSFLQFMEEKTSTDSPIIAATNHPELLDRALLRRFDDVLEFDMPTAAQIRAVMKANLKPLKFQRAAWTAIEQAARGLSQAEVARAADEVVKTAILEQRNQTTTQEVVAKLTERQAMRTAFSVKR</sequence>
<dbReference type="Pfam" id="PF00004">
    <property type="entry name" value="AAA"/>
    <property type="match status" value="1"/>
</dbReference>
<dbReference type="OrthoDB" id="7438987at2"/>
<dbReference type="InterPro" id="IPR050221">
    <property type="entry name" value="26S_Proteasome_ATPase"/>
</dbReference>
<dbReference type="CDD" id="cd19481">
    <property type="entry name" value="RecA-like_protease"/>
    <property type="match status" value="1"/>
</dbReference>
<evidence type="ECO:0000256" key="2">
    <source>
        <dbReference type="ARBA" id="ARBA00022741"/>
    </source>
</evidence>
<evidence type="ECO:0000256" key="3">
    <source>
        <dbReference type="ARBA" id="ARBA00022840"/>
    </source>
</evidence>
<keyword evidence="6" id="KW-1185">Reference proteome</keyword>
<dbReference type="InterPro" id="IPR027417">
    <property type="entry name" value="P-loop_NTPase"/>
</dbReference>
<gene>
    <name evidence="5" type="ORF">COO09_11615</name>
</gene>
<dbReference type="SMART" id="SM00382">
    <property type="entry name" value="AAA"/>
    <property type="match status" value="1"/>
</dbReference>
<dbReference type="InterPro" id="IPR003959">
    <property type="entry name" value="ATPase_AAA_core"/>
</dbReference>
<dbReference type="PANTHER" id="PTHR23073">
    <property type="entry name" value="26S PROTEASOME REGULATORY SUBUNIT"/>
    <property type="match status" value="1"/>
</dbReference>
<dbReference type="Gene3D" id="3.40.50.300">
    <property type="entry name" value="P-loop containing nucleotide triphosphate hydrolases"/>
    <property type="match status" value="1"/>
</dbReference>
<organism evidence="5 6">
    <name type="scientific">Rhizorhabdus dicambivorans</name>
    <dbReference type="NCBI Taxonomy" id="1850238"/>
    <lineage>
        <taxon>Bacteria</taxon>
        <taxon>Pseudomonadati</taxon>
        <taxon>Pseudomonadota</taxon>
        <taxon>Alphaproteobacteria</taxon>
        <taxon>Sphingomonadales</taxon>
        <taxon>Sphingomonadaceae</taxon>
        <taxon>Rhizorhabdus</taxon>
    </lineage>
</organism>
<keyword evidence="2" id="KW-0547">Nucleotide-binding</keyword>
<accession>A0A2A4FWY8</accession>
<dbReference type="InterPro" id="IPR003593">
    <property type="entry name" value="AAA+_ATPase"/>
</dbReference>
<dbReference type="EMBL" id="NWUF01000009">
    <property type="protein sequence ID" value="PCE42262.1"/>
    <property type="molecule type" value="Genomic_DNA"/>
</dbReference>
<evidence type="ECO:0000259" key="4">
    <source>
        <dbReference type="SMART" id="SM00382"/>
    </source>
</evidence>
<dbReference type="Proteomes" id="UP000218934">
    <property type="component" value="Unassembled WGS sequence"/>
</dbReference>
<comment type="caution">
    <text evidence="5">The sequence shown here is derived from an EMBL/GenBank/DDBJ whole genome shotgun (WGS) entry which is preliminary data.</text>
</comment>
<keyword evidence="3" id="KW-0067">ATP-binding</keyword>
<reference evidence="5 6" key="1">
    <citation type="submission" date="2017-09" db="EMBL/GenBank/DDBJ databases">
        <title>The Catabolism of 3,6-Dichlorosalicylic acid is Initiated by the Cytochrome P450 Monooxygenase DsmABC in Rhizorhabdus dicambivorans Ndbn-20.</title>
        <authorList>
            <person name="Na L."/>
        </authorList>
    </citation>
    <scope>NUCLEOTIDE SEQUENCE [LARGE SCALE GENOMIC DNA]</scope>
    <source>
        <strain evidence="5 6">Ndbn-20m</strain>
    </source>
</reference>
<dbReference type="SUPFAM" id="SSF52540">
    <property type="entry name" value="P-loop containing nucleoside triphosphate hydrolases"/>
    <property type="match status" value="1"/>
</dbReference>
<dbReference type="KEGG" id="rdi:CMV14_22675"/>
<evidence type="ECO:0000256" key="1">
    <source>
        <dbReference type="ARBA" id="ARBA00006914"/>
    </source>
</evidence>
<feature type="domain" description="AAA+ ATPase" evidence="4">
    <location>
        <begin position="119"/>
        <end position="252"/>
    </location>
</feature>
<name>A0A2A4FWY8_9SPHN</name>